<feature type="domain" description="Pseudouridine synthase II N-terminal" evidence="6">
    <location>
        <begin position="23"/>
        <end position="178"/>
    </location>
</feature>
<evidence type="ECO:0000259" key="6">
    <source>
        <dbReference type="Pfam" id="PF01509"/>
    </source>
</evidence>
<sequence length="307" mass="34375">MDGILPLWKPAGMTSHDCVWKIRKMLKTKKVGHTGTLDPDVTGVLPICLGRATKVAEYMTNDGKEYEGEVTLGFSTTTEDASGDVVERKPIERPFTRKEIEEVLHSLTGEILQTPPMYSAVKVNGKRLYEYARKGIHIERPTRKVTIYELRLLHNEQSFSGETVSFQFRVRCSKGTYIRTLAVMIGEKLGYPAHMKALTRTASGPFTQSDAIPFSVLAQHLEAGTLSDIIAPLEKGLSHLPQRQVSADTAAKLRNGAVLPTPEWWTDHQKQVVFYEGKSAIAIYQVHPRKSHVIKPVKVLQIDSLKR</sequence>
<feature type="domain" description="tRNA pseudouridylate synthase B C-terminal" evidence="7">
    <location>
        <begin position="179"/>
        <end position="237"/>
    </location>
</feature>
<comment type="caution">
    <text evidence="8">The sequence shown here is derived from an EMBL/GenBank/DDBJ whole genome shotgun (WGS) entry which is preliminary data.</text>
</comment>
<evidence type="ECO:0000313" key="8">
    <source>
        <dbReference type="EMBL" id="MDQ0175777.1"/>
    </source>
</evidence>
<dbReference type="CDD" id="cd02573">
    <property type="entry name" value="PseudoU_synth_EcTruB"/>
    <property type="match status" value="1"/>
</dbReference>
<dbReference type="GO" id="GO:0160148">
    <property type="term" value="F:tRNA pseudouridine(55) synthase activity"/>
    <property type="evidence" value="ECO:0007669"/>
    <property type="project" value="UniProtKB-EC"/>
</dbReference>
<dbReference type="PANTHER" id="PTHR13767:SF2">
    <property type="entry name" value="PSEUDOURIDYLATE SYNTHASE TRUB1"/>
    <property type="match status" value="1"/>
</dbReference>
<gene>
    <name evidence="5" type="primary">truB</name>
    <name evidence="8" type="ORF">J2S08_001613</name>
</gene>
<dbReference type="InterPro" id="IPR002501">
    <property type="entry name" value="PsdUridine_synth_N"/>
</dbReference>
<evidence type="ECO:0000256" key="2">
    <source>
        <dbReference type="ARBA" id="ARBA00005642"/>
    </source>
</evidence>
<protein>
    <recommendedName>
        <fullName evidence="5">tRNA pseudouridine synthase B</fullName>
        <ecNumber evidence="5">5.4.99.25</ecNumber>
    </recommendedName>
    <alternativeName>
        <fullName evidence="5">tRNA pseudouridine(55) synthase</fullName>
        <shortName evidence="5">Psi55 synthase</shortName>
    </alternativeName>
    <alternativeName>
        <fullName evidence="5">tRNA pseudouridylate synthase</fullName>
    </alternativeName>
    <alternativeName>
        <fullName evidence="5">tRNA-uridine isomerase</fullName>
    </alternativeName>
</protein>
<dbReference type="Gene3D" id="3.30.2350.10">
    <property type="entry name" value="Pseudouridine synthase"/>
    <property type="match status" value="1"/>
</dbReference>
<accession>A0ABT9WR49</accession>
<dbReference type="SUPFAM" id="SSF55120">
    <property type="entry name" value="Pseudouridine synthase"/>
    <property type="match status" value="1"/>
</dbReference>
<dbReference type="HAMAP" id="MF_01080">
    <property type="entry name" value="TruB_bact"/>
    <property type="match status" value="1"/>
</dbReference>
<dbReference type="EMBL" id="JAUSTT010000008">
    <property type="protein sequence ID" value="MDQ0175777.1"/>
    <property type="molecule type" value="Genomic_DNA"/>
</dbReference>
<dbReference type="Pfam" id="PF01509">
    <property type="entry name" value="TruB_N"/>
    <property type="match status" value="1"/>
</dbReference>
<evidence type="ECO:0000256" key="4">
    <source>
        <dbReference type="ARBA" id="ARBA00023235"/>
    </source>
</evidence>
<dbReference type="NCBIfam" id="TIGR00431">
    <property type="entry name" value="TruB"/>
    <property type="match status" value="1"/>
</dbReference>
<evidence type="ECO:0000313" key="9">
    <source>
        <dbReference type="Proteomes" id="UP001223586"/>
    </source>
</evidence>
<dbReference type="RefSeq" id="WP_307228375.1">
    <property type="nucleotide sequence ID" value="NZ_JAUSTT010000008.1"/>
</dbReference>
<dbReference type="InterPro" id="IPR014780">
    <property type="entry name" value="tRNA_psdUridine_synth_TruB"/>
</dbReference>
<evidence type="ECO:0000256" key="3">
    <source>
        <dbReference type="ARBA" id="ARBA00022694"/>
    </source>
</evidence>
<comment type="similarity">
    <text evidence="2 5">Belongs to the pseudouridine synthase TruB family. Type 1 subfamily.</text>
</comment>
<reference evidence="8 9" key="1">
    <citation type="submission" date="2023-07" db="EMBL/GenBank/DDBJ databases">
        <title>Genomic Encyclopedia of Type Strains, Phase IV (KMG-IV): sequencing the most valuable type-strain genomes for metagenomic binning, comparative biology and taxonomic classification.</title>
        <authorList>
            <person name="Goeker M."/>
        </authorList>
    </citation>
    <scope>NUCLEOTIDE SEQUENCE [LARGE SCALE GENOMIC DNA]</scope>
    <source>
        <strain evidence="8 9">DSM 23837</strain>
    </source>
</reference>
<organism evidence="8 9">
    <name type="scientific">Bacillus chungangensis</name>
    <dbReference type="NCBI Taxonomy" id="587633"/>
    <lineage>
        <taxon>Bacteria</taxon>
        <taxon>Bacillati</taxon>
        <taxon>Bacillota</taxon>
        <taxon>Bacilli</taxon>
        <taxon>Bacillales</taxon>
        <taxon>Bacillaceae</taxon>
        <taxon>Bacillus</taxon>
    </lineage>
</organism>
<dbReference type="InterPro" id="IPR020103">
    <property type="entry name" value="PsdUridine_synth_cat_dom_sf"/>
</dbReference>
<keyword evidence="9" id="KW-1185">Reference proteome</keyword>
<comment type="catalytic activity">
    <reaction evidence="1 5">
        <text>uridine(55) in tRNA = pseudouridine(55) in tRNA</text>
        <dbReference type="Rhea" id="RHEA:42532"/>
        <dbReference type="Rhea" id="RHEA-COMP:10101"/>
        <dbReference type="Rhea" id="RHEA-COMP:10102"/>
        <dbReference type="ChEBI" id="CHEBI:65314"/>
        <dbReference type="ChEBI" id="CHEBI:65315"/>
        <dbReference type="EC" id="5.4.99.25"/>
    </reaction>
</comment>
<evidence type="ECO:0000256" key="5">
    <source>
        <dbReference type="HAMAP-Rule" id="MF_01080"/>
    </source>
</evidence>
<dbReference type="Proteomes" id="UP001223586">
    <property type="component" value="Unassembled WGS sequence"/>
</dbReference>
<evidence type="ECO:0000259" key="7">
    <source>
        <dbReference type="Pfam" id="PF16198"/>
    </source>
</evidence>
<proteinExistence type="inferred from homology"/>
<dbReference type="EC" id="5.4.99.25" evidence="5"/>
<evidence type="ECO:0000256" key="1">
    <source>
        <dbReference type="ARBA" id="ARBA00000385"/>
    </source>
</evidence>
<name>A0ABT9WR49_9BACI</name>
<keyword evidence="3 5" id="KW-0819">tRNA processing</keyword>
<dbReference type="InterPro" id="IPR032819">
    <property type="entry name" value="TruB_C"/>
</dbReference>
<keyword evidence="4 5" id="KW-0413">Isomerase</keyword>
<dbReference type="PANTHER" id="PTHR13767">
    <property type="entry name" value="TRNA-PSEUDOURIDINE SYNTHASE"/>
    <property type="match status" value="1"/>
</dbReference>
<feature type="active site" description="Nucleophile" evidence="5">
    <location>
        <position position="38"/>
    </location>
</feature>
<dbReference type="Pfam" id="PF16198">
    <property type="entry name" value="TruB_C_2"/>
    <property type="match status" value="1"/>
</dbReference>
<comment type="function">
    <text evidence="5">Responsible for synthesis of pseudouridine from uracil-55 in the psi GC loop of transfer RNAs.</text>
</comment>